<name>A0A059FN95_9PROT</name>
<dbReference type="AlphaFoldDB" id="A0A059FN95"/>
<keyword evidence="1" id="KW-0472">Membrane</keyword>
<accession>A0A059FN95</accession>
<proteinExistence type="predicted"/>
<evidence type="ECO:0000259" key="2">
    <source>
        <dbReference type="Pfam" id="PF02517"/>
    </source>
</evidence>
<reference evidence="3 4" key="1">
    <citation type="journal article" date="2014" name="Antonie Van Leeuwenhoek">
        <title>Hyphomonas beringensis sp. nov. and Hyphomonas chukchiensis sp. nov., isolated from surface seawater of the Bering Sea and Chukchi Sea.</title>
        <authorList>
            <person name="Li C."/>
            <person name="Lai Q."/>
            <person name="Li G."/>
            <person name="Dong C."/>
            <person name="Wang J."/>
            <person name="Liao Y."/>
            <person name="Shao Z."/>
        </authorList>
    </citation>
    <scope>NUCLEOTIDE SEQUENCE [LARGE SCALE GENOMIC DNA]</scope>
    <source>
        <strain evidence="3 4">MHS-2</strain>
    </source>
</reference>
<keyword evidence="1" id="KW-1133">Transmembrane helix</keyword>
<sequence length="282" mass="30858">MQVFSNREGQLHLFWRLLLFPVCLAALIFPLLFLRSSLLQFFFGSFLLVGLLAGWATWIDRSSIKRYGLSFDWVIARDLFAGGLVGVMAVGLIWVVSDRLGFFGTISVNRAAFDTLFWLFLLKTLLVAFWEETVFRGFLLVNLLESLSDVLGRQGAMAGAALLSSLAFGAVHAGTSHFSIFAFMLLTLNGIVWCIPILMTRRLGLSIGMHALWNFAQTKMFGFPMSGNPPEGSLIVADLKGPEAWSGGAYGPEAGLAGIVGLITMLVLAMAFCRATSGRQRS</sequence>
<evidence type="ECO:0000313" key="4">
    <source>
        <dbReference type="Proteomes" id="UP000025171"/>
    </source>
</evidence>
<feature type="transmembrane region" description="Helical" evidence="1">
    <location>
        <begin position="108"/>
        <end position="130"/>
    </location>
</feature>
<evidence type="ECO:0000256" key="1">
    <source>
        <dbReference type="SAM" id="Phobius"/>
    </source>
</evidence>
<feature type="transmembrane region" description="Helical" evidence="1">
    <location>
        <begin position="41"/>
        <end position="59"/>
    </location>
</feature>
<gene>
    <name evidence="3" type="ORF">HJO_08719</name>
</gene>
<organism evidence="3 4">
    <name type="scientific">Hyphomonas johnsonii MHS-2</name>
    <dbReference type="NCBI Taxonomy" id="1280950"/>
    <lineage>
        <taxon>Bacteria</taxon>
        <taxon>Pseudomonadati</taxon>
        <taxon>Pseudomonadota</taxon>
        <taxon>Alphaproteobacteria</taxon>
        <taxon>Hyphomonadales</taxon>
        <taxon>Hyphomonadaceae</taxon>
        <taxon>Hyphomonas</taxon>
    </lineage>
</organism>
<protein>
    <recommendedName>
        <fullName evidence="2">CAAX prenyl protease 2/Lysostaphin resistance protein A-like domain-containing protein</fullName>
    </recommendedName>
</protein>
<dbReference type="OrthoDB" id="193898at2"/>
<feature type="domain" description="CAAX prenyl protease 2/Lysostaphin resistance protein A-like" evidence="2">
    <location>
        <begin position="116"/>
        <end position="215"/>
    </location>
</feature>
<comment type="caution">
    <text evidence="3">The sequence shown here is derived from an EMBL/GenBank/DDBJ whole genome shotgun (WGS) entry which is preliminary data.</text>
</comment>
<dbReference type="InterPro" id="IPR003675">
    <property type="entry name" value="Rce1/LyrA-like_dom"/>
</dbReference>
<dbReference type="PATRIC" id="fig|1280950.3.peg.1746"/>
<feature type="transmembrane region" description="Helical" evidence="1">
    <location>
        <begin position="254"/>
        <end position="273"/>
    </location>
</feature>
<dbReference type="Proteomes" id="UP000025171">
    <property type="component" value="Unassembled WGS sequence"/>
</dbReference>
<dbReference type="PANTHER" id="PTHR39430:SF1">
    <property type="entry name" value="PROTEASE"/>
    <property type="match status" value="1"/>
</dbReference>
<dbReference type="GO" id="GO:0080120">
    <property type="term" value="P:CAAX-box protein maturation"/>
    <property type="evidence" value="ECO:0007669"/>
    <property type="project" value="UniProtKB-ARBA"/>
</dbReference>
<keyword evidence="1" id="KW-0812">Transmembrane</keyword>
<dbReference type="Pfam" id="PF02517">
    <property type="entry name" value="Rce1-like"/>
    <property type="match status" value="1"/>
</dbReference>
<dbReference type="eggNOG" id="COG1266">
    <property type="taxonomic scope" value="Bacteria"/>
</dbReference>
<evidence type="ECO:0000313" key="3">
    <source>
        <dbReference type="EMBL" id="KCZ92104.1"/>
    </source>
</evidence>
<feature type="transmembrane region" description="Helical" evidence="1">
    <location>
        <begin position="150"/>
        <end position="171"/>
    </location>
</feature>
<feature type="transmembrane region" description="Helical" evidence="1">
    <location>
        <begin position="178"/>
        <end position="199"/>
    </location>
</feature>
<dbReference type="PANTHER" id="PTHR39430">
    <property type="entry name" value="MEMBRANE-ASSOCIATED PROTEASE-RELATED"/>
    <property type="match status" value="1"/>
</dbReference>
<keyword evidence="4" id="KW-1185">Reference proteome</keyword>
<dbReference type="EMBL" id="ARYK01000004">
    <property type="protein sequence ID" value="KCZ92104.1"/>
    <property type="molecule type" value="Genomic_DNA"/>
</dbReference>
<feature type="transmembrane region" description="Helical" evidence="1">
    <location>
        <begin position="79"/>
        <end position="96"/>
    </location>
</feature>
<dbReference type="STRING" id="1280950.HJO_08719"/>
<dbReference type="GO" id="GO:0004175">
    <property type="term" value="F:endopeptidase activity"/>
    <property type="evidence" value="ECO:0007669"/>
    <property type="project" value="UniProtKB-ARBA"/>
</dbReference>
<dbReference type="RefSeq" id="WP_156945517.1">
    <property type="nucleotide sequence ID" value="NZ_ARYK01000004.1"/>
</dbReference>
<feature type="transmembrane region" description="Helical" evidence="1">
    <location>
        <begin position="13"/>
        <end position="34"/>
    </location>
</feature>